<sequence length="51" mass="5829">MRAGLRARARLLRLAPPRRTAYHHRPSTYPQGYRLGDLGPASMLADLNRTR</sequence>
<dbReference type="EMBL" id="JACCBG010000001">
    <property type="protein sequence ID" value="NYD40786.1"/>
    <property type="molecule type" value="Genomic_DNA"/>
</dbReference>
<dbReference type="RefSeq" id="WP_218851292.1">
    <property type="nucleotide sequence ID" value="NZ_JACCBG010000001.1"/>
</dbReference>
<reference evidence="1 2" key="1">
    <citation type="submission" date="2020-07" db="EMBL/GenBank/DDBJ databases">
        <title>Sequencing the genomes of 1000 actinobacteria strains.</title>
        <authorList>
            <person name="Klenk H.-P."/>
        </authorList>
    </citation>
    <scope>NUCLEOTIDE SEQUENCE [LARGE SCALE GENOMIC DNA]</scope>
    <source>
        <strain evidence="1 2">DSM 21350</strain>
    </source>
</reference>
<organism evidence="1 2">
    <name type="scientific">Nocardioides panaciterrulae</name>
    <dbReference type="NCBI Taxonomy" id="661492"/>
    <lineage>
        <taxon>Bacteria</taxon>
        <taxon>Bacillati</taxon>
        <taxon>Actinomycetota</taxon>
        <taxon>Actinomycetes</taxon>
        <taxon>Propionibacteriales</taxon>
        <taxon>Nocardioidaceae</taxon>
        <taxon>Nocardioides</taxon>
    </lineage>
</organism>
<evidence type="ECO:0000313" key="2">
    <source>
        <dbReference type="Proteomes" id="UP000535511"/>
    </source>
</evidence>
<gene>
    <name evidence="1" type="ORF">BJZ21_000869</name>
</gene>
<comment type="caution">
    <text evidence="1">The sequence shown here is derived from an EMBL/GenBank/DDBJ whole genome shotgun (WGS) entry which is preliminary data.</text>
</comment>
<accession>A0A7Y9E4M4</accession>
<dbReference type="Proteomes" id="UP000535511">
    <property type="component" value="Unassembled WGS sequence"/>
</dbReference>
<protein>
    <submittedName>
        <fullName evidence="1">Uncharacterized protein</fullName>
    </submittedName>
</protein>
<dbReference type="AlphaFoldDB" id="A0A7Y9E4M4"/>
<evidence type="ECO:0000313" key="1">
    <source>
        <dbReference type="EMBL" id="NYD40786.1"/>
    </source>
</evidence>
<name>A0A7Y9E4M4_9ACTN</name>
<proteinExistence type="predicted"/>
<keyword evidence="2" id="KW-1185">Reference proteome</keyword>